<sequence length="115" mass="12362">MGTKQRLFWTACGSVLVRGSNEVGPMEGAPDVVIENLCSMYPLVNFCGSRGFLVSDLEHGDFSSAPRTPTAGLLWENVSTISVVGSEEWMSPGRSVTIFCQNVASGDPVNMTMNQ</sequence>
<accession>A0AAE0JJN3</accession>
<protein>
    <submittedName>
        <fullName evidence="1">Uncharacterized protein</fullName>
    </submittedName>
</protein>
<organism evidence="1 2">
    <name type="scientific">Neurospora tetraspora</name>
    <dbReference type="NCBI Taxonomy" id="94610"/>
    <lineage>
        <taxon>Eukaryota</taxon>
        <taxon>Fungi</taxon>
        <taxon>Dikarya</taxon>
        <taxon>Ascomycota</taxon>
        <taxon>Pezizomycotina</taxon>
        <taxon>Sordariomycetes</taxon>
        <taxon>Sordariomycetidae</taxon>
        <taxon>Sordariales</taxon>
        <taxon>Sordariaceae</taxon>
        <taxon>Neurospora</taxon>
    </lineage>
</organism>
<keyword evidence="2" id="KW-1185">Reference proteome</keyword>
<reference evidence="1" key="2">
    <citation type="submission" date="2023-06" db="EMBL/GenBank/DDBJ databases">
        <authorList>
            <consortium name="Lawrence Berkeley National Laboratory"/>
            <person name="Haridas S."/>
            <person name="Hensen N."/>
            <person name="Bonometti L."/>
            <person name="Westerberg I."/>
            <person name="Brannstrom I.O."/>
            <person name="Guillou S."/>
            <person name="Cros-Aarteil S."/>
            <person name="Calhoun S."/>
            <person name="Kuo A."/>
            <person name="Mondo S."/>
            <person name="Pangilinan J."/>
            <person name="Riley R."/>
            <person name="Labutti K."/>
            <person name="Andreopoulos B."/>
            <person name="Lipzen A."/>
            <person name="Chen C."/>
            <person name="Yanf M."/>
            <person name="Daum C."/>
            <person name="Ng V."/>
            <person name="Clum A."/>
            <person name="Steindorff A."/>
            <person name="Ohm R."/>
            <person name="Martin F."/>
            <person name="Silar P."/>
            <person name="Natvig D."/>
            <person name="Lalanne C."/>
            <person name="Gautier V."/>
            <person name="Ament-Velasquez S.L."/>
            <person name="Kruys A."/>
            <person name="Hutchinson M.I."/>
            <person name="Powell A.J."/>
            <person name="Barry K."/>
            <person name="Miller A.N."/>
            <person name="Grigoriev I.V."/>
            <person name="Debuchy R."/>
            <person name="Gladieux P."/>
            <person name="Thoren M.H."/>
            <person name="Johannesson H."/>
        </authorList>
    </citation>
    <scope>NUCLEOTIDE SEQUENCE</scope>
    <source>
        <strain evidence="1">CBS 560.94</strain>
    </source>
</reference>
<gene>
    <name evidence="1" type="ORF">B0H65DRAFT_439654</name>
</gene>
<proteinExistence type="predicted"/>
<name>A0AAE0JJN3_9PEZI</name>
<evidence type="ECO:0000313" key="2">
    <source>
        <dbReference type="Proteomes" id="UP001278500"/>
    </source>
</evidence>
<comment type="caution">
    <text evidence="1">The sequence shown here is derived from an EMBL/GenBank/DDBJ whole genome shotgun (WGS) entry which is preliminary data.</text>
</comment>
<dbReference type="Proteomes" id="UP001278500">
    <property type="component" value="Unassembled WGS sequence"/>
</dbReference>
<dbReference type="EMBL" id="JAUEPP010000002">
    <property type="protein sequence ID" value="KAK3350643.1"/>
    <property type="molecule type" value="Genomic_DNA"/>
</dbReference>
<dbReference type="GeneID" id="87862587"/>
<reference evidence="1" key="1">
    <citation type="journal article" date="2023" name="Mol. Phylogenet. Evol.">
        <title>Genome-scale phylogeny and comparative genomics of the fungal order Sordariales.</title>
        <authorList>
            <person name="Hensen N."/>
            <person name="Bonometti L."/>
            <person name="Westerberg I."/>
            <person name="Brannstrom I.O."/>
            <person name="Guillou S."/>
            <person name="Cros-Aarteil S."/>
            <person name="Calhoun S."/>
            <person name="Haridas S."/>
            <person name="Kuo A."/>
            <person name="Mondo S."/>
            <person name="Pangilinan J."/>
            <person name="Riley R."/>
            <person name="LaButti K."/>
            <person name="Andreopoulos B."/>
            <person name="Lipzen A."/>
            <person name="Chen C."/>
            <person name="Yan M."/>
            <person name="Daum C."/>
            <person name="Ng V."/>
            <person name="Clum A."/>
            <person name="Steindorff A."/>
            <person name="Ohm R.A."/>
            <person name="Martin F."/>
            <person name="Silar P."/>
            <person name="Natvig D.O."/>
            <person name="Lalanne C."/>
            <person name="Gautier V."/>
            <person name="Ament-Velasquez S.L."/>
            <person name="Kruys A."/>
            <person name="Hutchinson M.I."/>
            <person name="Powell A.J."/>
            <person name="Barry K."/>
            <person name="Miller A.N."/>
            <person name="Grigoriev I.V."/>
            <person name="Debuchy R."/>
            <person name="Gladieux P."/>
            <person name="Hiltunen Thoren M."/>
            <person name="Johannesson H."/>
        </authorList>
    </citation>
    <scope>NUCLEOTIDE SEQUENCE</scope>
    <source>
        <strain evidence="1">CBS 560.94</strain>
    </source>
</reference>
<evidence type="ECO:0000313" key="1">
    <source>
        <dbReference type="EMBL" id="KAK3350643.1"/>
    </source>
</evidence>
<dbReference type="RefSeq" id="XP_062683938.1">
    <property type="nucleotide sequence ID" value="XM_062825433.1"/>
</dbReference>
<dbReference type="AlphaFoldDB" id="A0AAE0JJN3"/>